<dbReference type="AlphaFoldDB" id="A0AAU7LYM9"/>
<dbReference type="PANTHER" id="PTHR42928">
    <property type="entry name" value="TRICARBOXYLATE-BINDING PROTEIN"/>
    <property type="match status" value="1"/>
</dbReference>
<sequence>MRSTDVEAGHALRPAITAVAGAYGHVKSGKLRAIAVSSAQRATALPDVPTFVESGVPDFVVNSWVGILAPAKTPSAIVTRLNAELNAILNDATVREKLRLMGIEATPGSAEQFNSEIKRDLARYGQVVKSASIRIE</sequence>
<organism evidence="2">
    <name type="scientific">Polaromonas hydrogenivorans</name>
    <dbReference type="NCBI Taxonomy" id="335476"/>
    <lineage>
        <taxon>Bacteria</taxon>
        <taxon>Pseudomonadati</taxon>
        <taxon>Pseudomonadota</taxon>
        <taxon>Betaproteobacteria</taxon>
        <taxon>Burkholderiales</taxon>
        <taxon>Comamonadaceae</taxon>
        <taxon>Polaromonas</taxon>
    </lineage>
</organism>
<dbReference type="InterPro" id="IPR042100">
    <property type="entry name" value="Bug_dom1"/>
</dbReference>
<dbReference type="Gene3D" id="3.40.190.150">
    <property type="entry name" value="Bordetella uptake gene, domain 1"/>
    <property type="match status" value="1"/>
</dbReference>
<evidence type="ECO:0000313" key="2">
    <source>
        <dbReference type="EMBL" id="XBP72714.1"/>
    </source>
</evidence>
<dbReference type="PANTHER" id="PTHR42928:SF5">
    <property type="entry name" value="BLR1237 PROTEIN"/>
    <property type="match status" value="1"/>
</dbReference>
<dbReference type="RefSeq" id="WP_349282462.1">
    <property type="nucleotide sequence ID" value="NZ_CP157676.1"/>
</dbReference>
<dbReference type="Gene3D" id="3.40.190.10">
    <property type="entry name" value="Periplasmic binding protein-like II"/>
    <property type="match status" value="1"/>
</dbReference>
<keyword evidence="2" id="KW-0614">Plasmid</keyword>
<dbReference type="Pfam" id="PF03401">
    <property type="entry name" value="TctC"/>
    <property type="match status" value="1"/>
</dbReference>
<dbReference type="InterPro" id="IPR005064">
    <property type="entry name" value="BUG"/>
</dbReference>
<geneLocation type="plasmid" evidence="2">
    <name>p1</name>
</geneLocation>
<protein>
    <submittedName>
        <fullName evidence="2">Tripartite tricarboxylate transporter substrate-binding protein</fullName>
    </submittedName>
</protein>
<reference evidence="2" key="1">
    <citation type="submission" date="2024-05" db="EMBL/GenBank/DDBJ databases">
        <authorList>
            <person name="Bunk B."/>
            <person name="Swiderski J."/>
            <person name="Sproer C."/>
            <person name="Thiel V."/>
        </authorList>
    </citation>
    <scope>NUCLEOTIDE SEQUENCE</scope>
    <source>
        <strain evidence="2">DSM 17735</strain>
        <plasmid evidence="2">p1</plasmid>
    </source>
</reference>
<gene>
    <name evidence="2" type="ORF">ABLV49_22005</name>
</gene>
<comment type="similarity">
    <text evidence="1">Belongs to the UPF0065 (bug) family.</text>
</comment>
<accession>A0AAU7LYM9</accession>
<evidence type="ECO:0000256" key="1">
    <source>
        <dbReference type="ARBA" id="ARBA00006987"/>
    </source>
</evidence>
<name>A0AAU7LYM9_9BURK</name>
<proteinExistence type="inferred from homology"/>
<dbReference type="EMBL" id="CP157676">
    <property type="protein sequence ID" value="XBP72714.1"/>
    <property type="molecule type" value="Genomic_DNA"/>
</dbReference>